<evidence type="ECO:0000256" key="1">
    <source>
        <dbReference type="SAM" id="Phobius"/>
    </source>
</evidence>
<keyword evidence="1" id="KW-1133">Transmembrane helix</keyword>
<sequence>MDWTWWAGQALGFVGIAVILWSHWSRQRRTTVVRNAVASVILTASYLFLGMPGTAAIPAIAAVRGWIIARSDDHAWARSLWWTPAFISAIWIAYLGLNGIPTWWAAWLPILGSGLVIAALSLRDVLHVKAVMFFGVATWVTYEIAFGLWGVLGGEVIGLGLIGTAFVMILRQRRAFPEAAGQSGAVAVTYGLSEANTPRT</sequence>
<keyword evidence="1" id="KW-0472">Membrane</keyword>
<evidence type="ECO:0000313" key="2">
    <source>
        <dbReference type="EMBL" id="SDL00338.1"/>
    </source>
</evidence>
<proteinExistence type="predicted"/>
<reference evidence="2 3" key="1">
    <citation type="submission" date="2016-10" db="EMBL/GenBank/DDBJ databases">
        <authorList>
            <person name="de Groot N.N."/>
        </authorList>
    </citation>
    <scope>NUCLEOTIDE SEQUENCE [LARGE SCALE GENOMIC DNA]</scope>
    <source>
        <strain evidence="2 3">CGMCC 1.5382</strain>
    </source>
</reference>
<feature type="transmembrane region" description="Helical" evidence="1">
    <location>
        <begin position="104"/>
        <end position="126"/>
    </location>
</feature>
<dbReference type="AlphaFoldDB" id="A0A1G9GI29"/>
<dbReference type="RefSeq" id="WP_166784415.1">
    <property type="nucleotide sequence ID" value="NZ_FNFU01000022.1"/>
</dbReference>
<gene>
    <name evidence="2" type="ORF">SAMN05216282_12219</name>
</gene>
<accession>A0A1G9GI29</accession>
<name>A0A1G9GI29_9MICO</name>
<dbReference type="InterPro" id="IPR019629">
    <property type="entry name" value="Uncharacterised_HI1736/YgjV"/>
</dbReference>
<dbReference type="STRING" id="386301.SAMN05216282_12219"/>
<feature type="transmembrane region" description="Helical" evidence="1">
    <location>
        <begin position="79"/>
        <end position="97"/>
    </location>
</feature>
<dbReference type="Pfam" id="PF10688">
    <property type="entry name" value="Imp-YgjV"/>
    <property type="match status" value="1"/>
</dbReference>
<organism evidence="2 3">
    <name type="scientific">Cryobacterium psychrotolerans</name>
    <dbReference type="NCBI Taxonomy" id="386301"/>
    <lineage>
        <taxon>Bacteria</taxon>
        <taxon>Bacillati</taxon>
        <taxon>Actinomycetota</taxon>
        <taxon>Actinomycetes</taxon>
        <taxon>Micrococcales</taxon>
        <taxon>Microbacteriaceae</taxon>
        <taxon>Cryobacterium</taxon>
    </lineage>
</organism>
<keyword evidence="3" id="KW-1185">Reference proteome</keyword>
<feature type="transmembrane region" description="Helical" evidence="1">
    <location>
        <begin position="146"/>
        <end position="170"/>
    </location>
</feature>
<dbReference type="EMBL" id="FNFU01000022">
    <property type="protein sequence ID" value="SDL00338.1"/>
    <property type="molecule type" value="Genomic_DNA"/>
</dbReference>
<feature type="transmembrane region" description="Helical" evidence="1">
    <location>
        <begin position="6"/>
        <end position="24"/>
    </location>
</feature>
<keyword evidence="1" id="KW-0812">Transmembrane</keyword>
<evidence type="ECO:0000313" key="3">
    <source>
        <dbReference type="Proteomes" id="UP000198701"/>
    </source>
</evidence>
<protein>
    <submittedName>
        <fullName evidence="2">Inner membrane protein</fullName>
    </submittedName>
</protein>
<dbReference type="Proteomes" id="UP000198701">
    <property type="component" value="Unassembled WGS sequence"/>
</dbReference>
<feature type="transmembrane region" description="Helical" evidence="1">
    <location>
        <begin position="36"/>
        <end position="67"/>
    </location>
</feature>